<dbReference type="Proteomes" id="UP001297092">
    <property type="component" value="Unassembled WGS sequence"/>
</dbReference>
<name>A0ABS5S1Q9_9FLAO</name>
<dbReference type="GO" id="GO:0032259">
    <property type="term" value="P:methylation"/>
    <property type="evidence" value="ECO:0007669"/>
    <property type="project" value="UniProtKB-KW"/>
</dbReference>
<proteinExistence type="predicted"/>
<dbReference type="PANTHER" id="PTHR43861">
    <property type="entry name" value="TRANS-ACONITATE 2-METHYLTRANSFERASE-RELATED"/>
    <property type="match status" value="1"/>
</dbReference>
<comment type="caution">
    <text evidence="1">The sequence shown here is derived from an EMBL/GenBank/DDBJ whole genome shotgun (WGS) entry which is preliminary data.</text>
</comment>
<dbReference type="Gene3D" id="3.40.50.150">
    <property type="entry name" value="Vaccinia Virus protein VP39"/>
    <property type="match status" value="1"/>
</dbReference>
<dbReference type="InterPro" id="IPR029063">
    <property type="entry name" value="SAM-dependent_MTases_sf"/>
</dbReference>
<dbReference type="PANTHER" id="PTHR43861:SF6">
    <property type="entry name" value="METHYLTRANSFERASE TYPE 11"/>
    <property type="match status" value="1"/>
</dbReference>
<dbReference type="Pfam" id="PF13489">
    <property type="entry name" value="Methyltransf_23"/>
    <property type="match status" value="1"/>
</dbReference>
<organism evidence="1 2">
    <name type="scientific">Aequorivita echinoideorum</name>
    <dbReference type="NCBI Taxonomy" id="1549647"/>
    <lineage>
        <taxon>Bacteria</taxon>
        <taxon>Pseudomonadati</taxon>
        <taxon>Bacteroidota</taxon>
        <taxon>Flavobacteriia</taxon>
        <taxon>Flavobacteriales</taxon>
        <taxon>Flavobacteriaceae</taxon>
        <taxon>Aequorivita</taxon>
    </lineage>
</organism>
<reference evidence="1 2" key="1">
    <citation type="submission" date="2021-05" db="EMBL/GenBank/DDBJ databases">
        <title>Aequorivita echinoideorum JCM 30378 genome.</title>
        <authorList>
            <person name="Zhang H."/>
            <person name="Li C."/>
        </authorList>
    </citation>
    <scope>NUCLEOTIDE SEQUENCE [LARGE SCALE GENOMIC DNA]</scope>
    <source>
        <strain evidence="1 2">JCM30378</strain>
    </source>
</reference>
<dbReference type="EMBL" id="JAHCTB010000001">
    <property type="protein sequence ID" value="MBT0607142.1"/>
    <property type="molecule type" value="Genomic_DNA"/>
</dbReference>
<gene>
    <name evidence="1" type="ORF">KIV10_03005</name>
</gene>
<protein>
    <submittedName>
        <fullName evidence="1">Class I SAM-dependent methyltransferase</fullName>
    </submittedName>
</protein>
<dbReference type="CDD" id="cd02440">
    <property type="entry name" value="AdoMet_MTases"/>
    <property type="match status" value="1"/>
</dbReference>
<sequence length="250" mass="29018">MLITIPKPHVDQLSKYYESDEYISHTDNNSGLINKLYQYVKSISIRQKVNLINLENKGAGNLLDIGAGTGDFLYGAEEKGWKIHGVEPNKRASDVARQKGINLENSLDKFNNQTFDVITLWHVLEHLPNLDDSINRINGLLKKDGTLIIAVPNYKSFDAKYYKEYWAAYDVPRHFWHFSKKSIEKIFCNEYKLKKIKPMYFDSFYVSLISEKYKSGLKFSIKAIFIGLLSNIRGIFTREYSSHIYILKKL</sequence>
<keyword evidence="1" id="KW-0489">Methyltransferase</keyword>
<evidence type="ECO:0000313" key="2">
    <source>
        <dbReference type="Proteomes" id="UP001297092"/>
    </source>
</evidence>
<dbReference type="GO" id="GO:0008168">
    <property type="term" value="F:methyltransferase activity"/>
    <property type="evidence" value="ECO:0007669"/>
    <property type="project" value="UniProtKB-KW"/>
</dbReference>
<keyword evidence="2" id="KW-1185">Reference proteome</keyword>
<keyword evidence="1" id="KW-0808">Transferase</keyword>
<evidence type="ECO:0000313" key="1">
    <source>
        <dbReference type="EMBL" id="MBT0607142.1"/>
    </source>
</evidence>
<accession>A0ABS5S1Q9</accession>
<dbReference type="SUPFAM" id="SSF53335">
    <property type="entry name" value="S-adenosyl-L-methionine-dependent methyltransferases"/>
    <property type="match status" value="1"/>
</dbReference>